<reference evidence="2 3" key="1">
    <citation type="journal article" date="2020" name="ISME J.">
        <title>Uncovering the hidden diversity of litter-decomposition mechanisms in mushroom-forming fungi.</title>
        <authorList>
            <person name="Floudas D."/>
            <person name="Bentzer J."/>
            <person name="Ahren D."/>
            <person name="Johansson T."/>
            <person name="Persson P."/>
            <person name="Tunlid A."/>
        </authorList>
    </citation>
    <scope>NUCLEOTIDE SEQUENCE [LARGE SCALE GENOMIC DNA]</scope>
    <source>
        <strain evidence="2 3">CBS 101986</strain>
    </source>
</reference>
<evidence type="ECO:0000313" key="3">
    <source>
        <dbReference type="Proteomes" id="UP000567179"/>
    </source>
</evidence>
<sequence>MPSLPLFPPEPQAVQTPPGKGKSKAAKARKKRKAAAEAAPNTPAAVVNLPKSDSRPTQQELPVAAGVTARVSELKTSSFFSSDMLSTCPSLSIYQNVAPPPLSPALPPRAAAPSPVNDVDDGFIVVTHSKRPKNQWNHTQEEEKEATELQYWWNGGVRPPDETWDWEHGTELRTHKVETWLEALQQLTLDPPETPVIEHIVEPKQTVVPKRVLRQVAGHAVSKPKPQVRWGK</sequence>
<evidence type="ECO:0000256" key="1">
    <source>
        <dbReference type="SAM" id="MobiDB-lite"/>
    </source>
</evidence>
<organism evidence="2 3">
    <name type="scientific">Psilocybe cf. subviscida</name>
    <dbReference type="NCBI Taxonomy" id="2480587"/>
    <lineage>
        <taxon>Eukaryota</taxon>
        <taxon>Fungi</taxon>
        <taxon>Dikarya</taxon>
        <taxon>Basidiomycota</taxon>
        <taxon>Agaricomycotina</taxon>
        <taxon>Agaricomycetes</taxon>
        <taxon>Agaricomycetidae</taxon>
        <taxon>Agaricales</taxon>
        <taxon>Agaricineae</taxon>
        <taxon>Strophariaceae</taxon>
        <taxon>Psilocybe</taxon>
    </lineage>
</organism>
<feature type="compositionally biased region" description="Pro residues" evidence="1">
    <location>
        <begin position="1"/>
        <end position="11"/>
    </location>
</feature>
<name>A0A8H5BS81_9AGAR</name>
<feature type="region of interest" description="Disordered" evidence="1">
    <location>
        <begin position="1"/>
        <end position="60"/>
    </location>
</feature>
<keyword evidence="3" id="KW-1185">Reference proteome</keyword>
<comment type="caution">
    <text evidence="2">The sequence shown here is derived from an EMBL/GenBank/DDBJ whole genome shotgun (WGS) entry which is preliminary data.</text>
</comment>
<protein>
    <submittedName>
        <fullName evidence="2">Uncharacterized protein</fullName>
    </submittedName>
</protein>
<gene>
    <name evidence="2" type="ORF">D9619_013392</name>
</gene>
<accession>A0A8H5BS81</accession>
<feature type="compositionally biased region" description="Low complexity" evidence="1">
    <location>
        <begin position="36"/>
        <end position="45"/>
    </location>
</feature>
<proteinExistence type="predicted"/>
<dbReference type="EMBL" id="JAACJJ010000005">
    <property type="protein sequence ID" value="KAF5328251.1"/>
    <property type="molecule type" value="Genomic_DNA"/>
</dbReference>
<dbReference type="AlphaFoldDB" id="A0A8H5BS81"/>
<dbReference type="Proteomes" id="UP000567179">
    <property type="component" value="Unassembled WGS sequence"/>
</dbReference>
<feature type="compositionally biased region" description="Basic residues" evidence="1">
    <location>
        <begin position="21"/>
        <end position="33"/>
    </location>
</feature>
<evidence type="ECO:0000313" key="2">
    <source>
        <dbReference type="EMBL" id="KAF5328251.1"/>
    </source>
</evidence>